<keyword evidence="1" id="KW-0812">Transmembrane</keyword>
<evidence type="ECO:0008006" key="4">
    <source>
        <dbReference type="Google" id="ProtNLM"/>
    </source>
</evidence>
<organism evidence="2 3">
    <name type="scientific">Candidatus Avitreponema avistercoris</name>
    <dbReference type="NCBI Taxonomy" id="2840705"/>
    <lineage>
        <taxon>Bacteria</taxon>
        <taxon>Pseudomonadati</taxon>
        <taxon>Spirochaetota</taxon>
        <taxon>Spirochaetia</taxon>
        <taxon>Spirochaetales</taxon>
        <taxon>Candidatus Avitreponema</taxon>
    </lineage>
</organism>
<name>A0A9D9HHK3_9SPIR</name>
<protein>
    <recommendedName>
        <fullName evidence="4">Transmembrane protein</fullName>
    </recommendedName>
</protein>
<evidence type="ECO:0000313" key="3">
    <source>
        <dbReference type="Proteomes" id="UP000823616"/>
    </source>
</evidence>
<accession>A0A9D9HHK3</accession>
<keyword evidence="1" id="KW-0472">Membrane</keyword>
<feature type="transmembrane region" description="Helical" evidence="1">
    <location>
        <begin position="12"/>
        <end position="35"/>
    </location>
</feature>
<feature type="non-terminal residue" evidence="2">
    <location>
        <position position="108"/>
    </location>
</feature>
<dbReference type="Proteomes" id="UP000823616">
    <property type="component" value="Unassembled WGS sequence"/>
</dbReference>
<dbReference type="AlphaFoldDB" id="A0A9D9HHK3"/>
<dbReference type="EMBL" id="JADIMS010000133">
    <property type="protein sequence ID" value="MBO8450858.1"/>
    <property type="molecule type" value="Genomic_DNA"/>
</dbReference>
<gene>
    <name evidence="2" type="ORF">IAA96_07105</name>
</gene>
<proteinExistence type="predicted"/>
<evidence type="ECO:0000256" key="1">
    <source>
        <dbReference type="SAM" id="Phobius"/>
    </source>
</evidence>
<reference evidence="2" key="1">
    <citation type="submission" date="2020-10" db="EMBL/GenBank/DDBJ databases">
        <authorList>
            <person name="Gilroy R."/>
        </authorList>
    </citation>
    <scope>NUCLEOTIDE SEQUENCE</scope>
    <source>
        <strain evidence="2">B3-4054</strain>
    </source>
</reference>
<keyword evidence="1" id="KW-1133">Transmembrane helix</keyword>
<sequence length="108" mass="11441">MKARSPDGFSGLFRLPCFLTAAGFAGFLLVCVLSFSRTSAVLSSSGALHSAFRGGSVLLPVSVTIFGRSSDTISGRVAFFLPDGKPAGAVERSWQGWYLTLECLVLTF</sequence>
<evidence type="ECO:0000313" key="2">
    <source>
        <dbReference type="EMBL" id="MBO8450858.1"/>
    </source>
</evidence>
<comment type="caution">
    <text evidence="2">The sequence shown here is derived from an EMBL/GenBank/DDBJ whole genome shotgun (WGS) entry which is preliminary data.</text>
</comment>
<reference evidence="2" key="2">
    <citation type="journal article" date="2021" name="PeerJ">
        <title>Extensive microbial diversity within the chicken gut microbiome revealed by metagenomics and culture.</title>
        <authorList>
            <person name="Gilroy R."/>
            <person name="Ravi A."/>
            <person name="Getino M."/>
            <person name="Pursley I."/>
            <person name="Horton D.L."/>
            <person name="Alikhan N.F."/>
            <person name="Baker D."/>
            <person name="Gharbi K."/>
            <person name="Hall N."/>
            <person name="Watson M."/>
            <person name="Adriaenssens E.M."/>
            <person name="Foster-Nyarko E."/>
            <person name="Jarju S."/>
            <person name="Secka A."/>
            <person name="Antonio M."/>
            <person name="Oren A."/>
            <person name="Chaudhuri R.R."/>
            <person name="La Ragione R."/>
            <person name="Hildebrand F."/>
            <person name="Pallen M.J."/>
        </authorList>
    </citation>
    <scope>NUCLEOTIDE SEQUENCE</scope>
    <source>
        <strain evidence="2">B3-4054</strain>
    </source>
</reference>